<name>A0A6J6HLC5_9ZZZZ</name>
<dbReference type="EMBL" id="CAEZUL010000184">
    <property type="protein sequence ID" value="CAB4609478.1"/>
    <property type="molecule type" value="Genomic_DNA"/>
</dbReference>
<evidence type="ECO:0000313" key="2">
    <source>
        <dbReference type="EMBL" id="CAB4609478.1"/>
    </source>
</evidence>
<feature type="compositionally biased region" description="Polar residues" evidence="1">
    <location>
        <begin position="232"/>
        <end position="241"/>
    </location>
</feature>
<feature type="compositionally biased region" description="Basic and acidic residues" evidence="1">
    <location>
        <begin position="113"/>
        <end position="123"/>
    </location>
</feature>
<accession>A0A6J6HLC5</accession>
<feature type="compositionally biased region" description="Polar residues" evidence="1">
    <location>
        <begin position="125"/>
        <end position="134"/>
    </location>
</feature>
<feature type="region of interest" description="Disordered" evidence="1">
    <location>
        <begin position="113"/>
        <end position="134"/>
    </location>
</feature>
<dbReference type="AlphaFoldDB" id="A0A6J6HLC5"/>
<protein>
    <submittedName>
        <fullName evidence="2">Unannotated protein</fullName>
    </submittedName>
</protein>
<organism evidence="2">
    <name type="scientific">freshwater metagenome</name>
    <dbReference type="NCBI Taxonomy" id="449393"/>
    <lineage>
        <taxon>unclassified sequences</taxon>
        <taxon>metagenomes</taxon>
        <taxon>ecological metagenomes</taxon>
    </lineage>
</organism>
<gene>
    <name evidence="2" type="ORF">UFOPK1808_01274</name>
</gene>
<proteinExistence type="predicted"/>
<sequence length="254" mass="26655">MSDNAPCNVGVMFPGRPVADMACTMASIGALGAGNSGAVGTTDVVDTSGSIVVVVLRMVGAVAATPPFIVGGLFRASTALPPTIEMRETANTKAFTPRIDLFRRMGFSTMRYDSSDKAREIPRHTNPSTTVSSFSNAAAPTMRTGQCHKYAEYERDPNHCKGDTLSNSRGDHDVASPPYNKTAVARTGTMAHGPGNLVESVKRRTEPITPTRPHQATSVANVRAAFPCAIGSTANNAPSDNSKARVCGEKNAQG</sequence>
<reference evidence="2" key="1">
    <citation type="submission" date="2020-05" db="EMBL/GenBank/DDBJ databases">
        <authorList>
            <person name="Chiriac C."/>
            <person name="Salcher M."/>
            <person name="Ghai R."/>
            <person name="Kavagutti S V."/>
        </authorList>
    </citation>
    <scope>NUCLEOTIDE SEQUENCE</scope>
</reference>
<evidence type="ECO:0000256" key="1">
    <source>
        <dbReference type="SAM" id="MobiDB-lite"/>
    </source>
</evidence>
<feature type="region of interest" description="Disordered" evidence="1">
    <location>
        <begin position="231"/>
        <end position="254"/>
    </location>
</feature>